<reference evidence="9 10" key="1">
    <citation type="submission" date="2016-06" db="EMBL/GenBank/DDBJ databases">
        <title>The Draft Genome Sequence and Annotation of the Desert Woodrat Neotoma lepida.</title>
        <authorList>
            <person name="Campbell M."/>
            <person name="Oakeson K.F."/>
            <person name="Yandell M."/>
            <person name="Halpert J.R."/>
            <person name="Dearing D."/>
        </authorList>
    </citation>
    <scope>NUCLEOTIDE SEQUENCE [LARGE SCALE GENOMIC DNA]</scope>
    <source>
        <strain evidence="9">417</strain>
        <tissue evidence="9">Liver</tissue>
    </source>
</reference>
<feature type="domain" description="EGF-like" evidence="8">
    <location>
        <begin position="1"/>
        <end position="38"/>
    </location>
</feature>
<dbReference type="PANTHER" id="PTHR47333:SF4">
    <property type="entry name" value="EGF-LIKE DOMAIN-CONTAINING PROTEIN"/>
    <property type="match status" value="1"/>
</dbReference>
<dbReference type="PANTHER" id="PTHR47333">
    <property type="entry name" value="VON WILLEBRAND FACTOR C AND EGF DOMAIN-CONTAINING PROTEIN"/>
    <property type="match status" value="1"/>
</dbReference>
<dbReference type="FunFam" id="2.10.25.10:FF:000044">
    <property type="entry name" value="Fibrillin 2"/>
    <property type="match status" value="1"/>
</dbReference>
<evidence type="ECO:0000256" key="4">
    <source>
        <dbReference type="ARBA" id="ARBA00022729"/>
    </source>
</evidence>
<dbReference type="OrthoDB" id="10045365at2759"/>
<dbReference type="PROSITE" id="PS01186">
    <property type="entry name" value="EGF_2"/>
    <property type="match status" value="1"/>
</dbReference>
<comment type="caution">
    <text evidence="7">Lacks conserved residue(s) required for the propagation of feature annotation.</text>
</comment>
<feature type="non-terminal residue" evidence="9">
    <location>
        <position position="64"/>
    </location>
</feature>
<comment type="caution">
    <text evidence="9">The sequence shown here is derived from an EMBL/GenBank/DDBJ whole genome shotgun (WGS) entry which is preliminary data.</text>
</comment>
<dbReference type="Gene3D" id="2.10.25.10">
    <property type="entry name" value="Laminin"/>
    <property type="match status" value="2"/>
</dbReference>
<keyword evidence="6" id="KW-0325">Glycoprotein</keyword>
<keyword evidence="5" id="KW-1015">Disulfide bond</keyword>
<evidence type="ECO:0000256" key="6">
    <source>
        <dbReference type="ARBA" id="ARBA00023180"/>
    </source>
</evidence>
<dbReference type="SMART" id="SM00179">
    <property type="entry name" value="EGF_CA"/>
    <property type="match status" value="2"/>
</dbReference>
<dbReference type="EMBL" id="LZPO01061815">
    <property type="protein sequence ID" value="OBS71247.1"/>
    <property type="molecule type" value="Genomic_DNA"/>
</dbReference>
<dbReference type="PROSITE" id="PS50026">
    <property type="entry name" value="EGF_3"/>
    <property type="match status" value="2"/>
</dbReference>
<dbReference type="InterPro" id="IPR049883">
    <property type="entry name" value="NOTCH1_EGF-like"/>
</dbReference>
<dbReference type="SMART" id="SM00181">
    <property type="entry name" value="EGF"/>
    <property type="match status" value="1"/>
</dbReference>
<dbReference type="InterPro" id="IPR001881">
    <property type="entry name" value="EGF-like_Ca-bd_dom"/>
</dbReference>
<dbReference type="InterPro" id="IPR052080">
    <property type="entry name" value="vWF_C/EGF_Fibrillin"/>
</dbReference>
<dbReference type="AlphaFoldDB" id="A0A1A6H0V4"/>
<comment type="subcellular location">
    <subcellularLocation>
        <location evidence="1">Secreted</location>
    </subcellularLocation>
</comment>
<dbReference type="PROSITE" id="PS01187">
    <property type="entry name" value="EGF_CA"/>
    <property type="match status" value="1"/>
</dbReference>
<dbReference type="CDD" id="cd00054">
    <property type="entry name" value="EGF_CA"/>
    <property type="match status" value="2"/>
</dbReference>
<dbReference type="SUPFAM" id="SSF57196">
    <property type="entry name" value="EGF/Laminin"/>
    <property type="match status" value="1"/>
</dbReference>
<dbReference type="Pfam" id="PF07645">
    <property type="entry name" value="EGF_CA"/>
    <property type="match status" value="2"/>
</dbReference>
<gene>
    <name evidence="9" type="ORF">A6R68_00212</name>
</gene>
<dbReference type="STRING" id="56216.A0A1A6H0V4"/>
<evidence type="ECO:0000256" key="2">
    <source>
        <dbReference type="ARBA" id="ARBA00022525"/>
    </source>
</evidence>
<dbReference type="InterPro" id="IPR000152">
    <property type="entry name" value="EGF-type_Asp/Asn_hydroxyl_site"/>
</dbReference>
<proteinExistence type="predicted"/>
<organism evidence="9 10">
    <name type="scientific">Neotoma lepida</name>
    <name type="common">Desert woodrat</name>
    <dbReference type="NCBI Taxonomy" id="56216"/>
    <lineage>
        <taxon>Eukaryota</taxon>
        <taxon>Metazoa</taxon>
        <taxon>Chordata</taxon>
        <taxon>Craniata</taxon>
        <taxon>Vertebrata</taxon>
        <taxon>Euteleostomi</taxon>
        <taxon>Mammalia</taxon>
        <taxon>Eutheria</taxon>
        <taxon>Euarchontoglires</taxon>
        <taxon>Glires</taxon>
        <taxon>Rodentia</taxon>
        <taxon>Myomorpha</taxon>
        <taxon>Muroidea</taxon>
        <taxon>Cricetidae</taxon>
        <taxon>Neotominae</taxon>
        <taxon>Neotoma</taxon>
    </lineage>
</organism>
<sequence length="64" mass="6922">MDECKEPDVCKHGQCINTDGSYRCECPFGYILEGNECVDTDECSVGNPCGNGTCKNMIGGFECT</sequence>
<protein>
    <recommendedName>
        <fullName evidence="8">EGF-like domain-containing protein</fullName>
    </recommendedName>
</protein>
<evidence type="ECO:0000313" key="9">
    <source>
        <dbReference type="EMBL" id="OBS71247.1"/>
    </source>
</evidence>
<keyword evidence="4" id="KW-0732">Signal</keyword>
<accession>A0A1A6H0V4</accession>
<dbReference type="GO" id="GO:0005576">
    <property type="term" value="C:extracellular region"/>
    <property type="evidence" value="ECO:0007669"/>
    <property type="project" value="UniProtKB-SubCell"/>
</dbReference>
<dbReference type="PROSITE" id="PS00010">
    <property type="entry name" value="ASX_HYDROXYL"/>
    <property type="match status" value="1"/>
</dbReference>
<evidence type="ECO:0000259" key="8">
    <source>
        <dbReference type="PROSITE" id="PS50026"/>
    </source>
</evidence>
<evidence type="ECO:0000313" key="10">
    <source>
        <dbReference type="Proteomes" id="UP000092124"/>
    </source>
</evidence>
<evidence type="ECO:0000256" key="1">
    <source>
        <dbReference type="ARBA" id="ARBA00004613"/>
    </source>
</evidence>
<dbReference type="GO" id="GO:0005509">
    <property type="term" value="F:calcium ion binding"/>
    <property type="evidence" value="ECO:0007669"/>
    <property type="project" value="InterPro"/>
</dbReference>
<dbReference type="InterPro" id="IPR018097">
    <property type="entry name" value="EGF_Ca-bd_CS"/>
</dbReference>
<evidence type="ECO:0000256" key="5">
    <source>
        <dbReference type="ARBA" id="ARBA00023157"/>
    </source>
</evidence>
<evidence type="ECO:0000256" key="3">
    <source>
        <dbReference type="ARBA" id="ARBA00022536"/>
    </source>
</evidence>
<dbReference type="Proteomes" id="UP000092124">
    <property type="component" value="Unassembled WGS sequence"/>
</dbReference>
<evidence type="ECO:0000256" key="7">
    <source>
        <dbReference type="PROSITE-ProRule" id="PRU00076"/>
    </source>
</evidence>
<keyword evidence="3 7" id="KW-0245">EGF-like domain</keyword>
<dbReference type="InterPro" id="IPR000742">
    <property type="entry name" value="EGF"/>
</dbReference>
<keyword evidence="2" id="KW-0964">Secreted</keyword>
<keyword evidence="10" id="KW-1185">Reference proteome</keyword>
<name>A0A1A6H0V4_NEOLE</name>
<feature type="domain" description="EGF-like" evidence="8">
    <location>
        <begin position="39"/>
        <end position="64"/>
    </location>
</feature>